<reference evidence="1 2" key="1">
    <citation type="submission" date="2017-01" db="EMBL/GenBank/DDBJ databases">
        <title>Genome Analysis of Deinococcus marmoris KOPRI26562.</title>
        <authorList>
            <person name="Kim J.H."/>
            <person name="Oh H.-M."/>
        </authorList>
    </citation>
    <scope>NUCLEOTIDE SEQUENCE [LARGE SCALE GENOMIC DNA]</scope>
    <source>
        <strain evidence="1 2">KOPRI26562</strain>
    </source>
</reference>
<dbReference type="EMBL" id="MSTI01000154">
    <property type="protein sequence ID" value="OLV16136.1"/>
    <property type="molecule type" value="Genomic_DNA"/>
</dbReference>
<organism evidence="1 2">
    <name type="scientific">Deinococcus marmoris</name>
    <dbReference type="NCBI Taxonomy" id="249408"/>
    <lineage>
        <taxon>Bacteria</taxon>
        <taxon>Thermotogati</taxon>
        <taxon>Deinococcota</taxon>
        <taxon>Deinococci</taxon>
        <taxon>Deinococcales</taxon>
        <taxon>Deinococcaceae</taxon>
        <taxon>Deinococcus</taxon>
    </lineage>
</organism>
<evidence type="ECO:0000313" key="2">
    <source>
        <dbReference type="Proteomes" id="UP000186607"/>
    </source>
</evidence>
<sequence>MQWASGETREGWLRAGVGMDFTAAVVANVAARLARREGRPGAYTPGALFGTNLAEEVNGQFLLDLDAT</sequence>
<dbReference type="Proteomes" id="UP000186607">
    <property type="component" value="Unassembled WGS sequence"/>
</dbReference>
<name>A0A1U7NT96_9DEIO</name>
<protein>
    <submittedName>
        <fullName evidence="1">Integral membrane protein</fullName>
    </submittedName>
</protein>
<evidence type="ECO:0000313" key="1">
    <source>
        <dbReference type="EMBL" id="OLV16136.1"/>
    </source>
</evidence>
<keyword evidence="2" id="KW-1185">Reference proteome</keyword>
<dbReference type="OrthoDB" id="623995at2"/>
<dbReference type="AlphaFoldDB" id="A0A1U7NT96"/>
<gene>
    <name evidence="1" type="ORF">BOO71_0012823</name>
</gene>
<dbReference type="RefSeq" id="WP_139323113.1">
    <property type="nucleotide sequence ID" value="NZ_MSTI01000154.1"/>
</dbReference>
<proteinExistence type="predicted"/>
<accession>A0A1U7NT96</accession>
<comment type="caution">
    <text evidence="1">The sequence shown here is derived from an EMBL/GenBank/DDBJ whole genome shotgun (WGS) entry which is preliminary data.</text>
</comment>